<sequence length="116" mass="13023">MNKKLKRYKELNSQLNLIEKQYLAIGSQVLKRRKGLTLLISITTFSISISSISNTSISISFILAFFVLTSSVFASATTSSFMLNLSIVNFSNLVFQIYKNKPNPQNFSNKLSTTDN</sequence>
<protein>
    <submittedName>
        <fullName evidence="2">Uncharacterized protein</fullName>
    </submittedName>
</protein>
<organism evidence="2 3">
    <name type="scientific">Gigaspora margarita</name>
    <dbReference type="NCBI Taxonomy" id="4874"/>
    <lineage>
        <taxon>Eukaryota</taxon>
        <taxon>Fungi</taxon>
        <taxon>Fungi incertae sedis</taxon>
        <taxon>Mucoromycota</taxon>
        <taxon>Glomeromycotina</taxon>
        <taxon>Glomeromycetes</taxon>
        <taxon>Diversisporales</taxon>
        <taxon>Gigasporaceae</taxon>
        <taxon>Gigaspora</taxon>
    </lineage>
</organism>
<dbReference type="Proteomes" id="UP000439903">
    <property type="component" value="Unassembled WGS sequence"/>
</dbReference>
<comment type="caution">
    <text evidence="2">The sequence shown here is derived from an EMBL/GenBank/DDBJ whole genome shotgun (WGS) entry which is preliminary data.</text>
</comment>
<keyword evidence="3" id="KW-1185">Reference proteome</keyword>
<proteinExistence type="predicted"/>
<keyword evidence="1" id="KW-0472">Membrane</keyword>
<keyword evidence="1" id="KW-0812">Transmembrane</keyword>
<feature type="transmembrane region" description="Helical" evidence="1">
    <location>
        <begin position="35"/>
        <end position="53"/>
    </location>
</feature>
<gene>
    <name evidence="2" type="ORF">F8M41_018040</name>
</gene>
<dbReference type="AlphaFoldDB" id="A0A8H4AM33"/>
<keyword evidence="1" id="KW-1133">Transmembrane helix</keyword>
<evidence type="ECO:0000256" key="1">
    <source>
        <dbReference type="SAM" id="Phobius"/>
    </source>
</evidence>
<name>A0A8H4AM33_GIGMA</name>
<dbReference type="EMBL" id="WTPW01000428">
    <property type="protein sequence ID" value="KAF0512247.1"/>
    <property type="molecule type" value="Genomic_DNA"/>
</dbReference>
<reference evidence="2 3" key="1">
    <citation type="journal article" date="2019" name="Environ. Microbiol.">
        <title>At the nexus of three kingdoms: the genome of the mycorrhizal fungus Gigaspora margarita provides insights into plant, endobacterial and fungal interactions.</title>
        <authorList>
            <person name="Venice F."/>
            <person name="Ghignone S."/>
            <person name="Salvioli di Fossalunga A."/>
            <person name="Amselem J."/>
            <person name="Novero M."/>
            <person name="Xianan X."/>
            <person name="Sedzielewska Toro K."/>
            <person name="Morin E."/>
            <person name="Lipzen A."/>
            <person name="Grigoriev I.V."/>
            <person name="Henrissat B."/>
            <person name="Martin F.M."/>
            <person name="Bonfante P."/>
        </authorList>
    </citation>
    <scope>NUCLEOTIDE SEQUENCE [LARGE SCALE GENOMIC DNA]</scope>
    <source>
        <strain evidence="2 3">BEG34</strain>
    </source>
</reference>
<accession>A0A8H4AM33</accession>
<feature type="transmembrane region" description="Helical" evidence="1">
    <location>
        <begin position="59"/>
        <end position="83"/>
    </location>
</feature>
<evidence type="ECO:0000313" key="3">
    <source>
        <dbReference type="Proteomes" id="UP000439903"/>
    </source>
</evidence>
<evidence type="ECO:0000313" key="2">
    <source>
        <dbReference type="EMBL" id="KAF0512247.1"/>
    </source>
</evidence>